<dbReference type="AlphaFoldDB" id="A0A9P9ESL2"/>
<dbReference type="SMART" id="SM00053">
    <property type="entry name" value="DYNc"/>
    <property type="match status" value="1"/>
</dbReference>
<evidence type="ECO:0000313" key="7">
    <source>
        <dbReference type="Proteomes" id="UP000738349"/>
    </source>
</evidence>
<proteinExistence type="predicted"/>
<dbReference type="GO" id="GO:0005525">
    <property type="term" value="F:GTP binding"/>
    <property type="evidence" value="ECO:0007669"/>
    <property type="project" value="InterPro"/>
</dbReference>
<dbReference type="InterPro" id="IPR045063">
    <property type="entry name" value="Dynamin_N"/>
</dbReference>
<dbReference type="InterPro" id="IPR022812">
    <property type="entry name" value="Dynamin"/>
</dbReference>
<dbReference type="GO" id="GO:0005739">
    <property type="term" value="C:mitochondrion"/>
    <property type="evidence" value="ECO:0007669"/>
    <property type="project" value="TreeGrafter"/>
</dbReference>
<protein>
    <submittedName>
        <fullName evidence="6">Interferon-induced GTP-binding protein mx2</fullName>
    </submittedName>
</protein>
<gene>
    <name evidence="6" type="ORF">EDB81DRAFT_759518</name>
</gene>
<dbReference type="GO" id="GO:0016020">
    <property type="term" value="C:membrane"/>
    <property type="evidence" value="ECO:0007669"/>
    <property type="project" value="TreeGrafter"/>
</dbReference>
<dbReference type="Pfam" id="PF01031">
    <property type="entry name" value="Dynamin_M"/>
    <property type="match status" value="1"/>
</dbReference>
<dbReference type="GO" id="GO:0005874">
    <property type="term" value="C:microtubule"/>
    <property type="evidence" value="ECO:0007669"/>
    <property type="project" value="TreeGrafter"/>
</dbReference>
<keyword evidence="1" id="KW-0547">Nucleotide-binding</keyword>
<dbReference type="InterPro" id="IPR001401">
    <property type="entry name" value="Dynamin_GTPase"/>
</dbReference>
<dbReference type="GO" id="GO:0048312">
    <property type="term" value="P:intracellular distribution of mitochondria"/>
    <property type="evidence" value="ECO:0007669"/>
    <property type="project" value="TreeGrafter"/>
</dbReference>
<dbReference type="EMBL" id="JAGMUV010000008">
    <property type="protein sequence ID" value="KAH7146228.1"/>
    <property type="molecule type" value="Genomic_DNA"/>
</dbReference>
<accession>A0A9P9ESL2</accession>
<dbReference type="PROSITE" id="PS51388">
    <property type="entry name" value="GED"/>
    <property type="match status" value="1"/>
</dbReference>
<comment type="caution">
    <text evidence="6">The sequence shown here is derived from an EMBL/GenBank/DDBJ whole genome shotgun (WGS) entry which is preliminary data.</text>
</comment>
<sequence length="734" mass="82923">MRTQIPPYSHSILSSPDLLRKIDQLREKNVSTYPEIPRLVAVGDQGSGKSSLLENLTGIPFPHGQELCTRFATEVTQRRQDFSRIDISIVPGRNATAADRERLESYHKHFDTITQFHNELPDILNEVNKLMGIRTNKNPTGDKSISEDVLKIDRYHPNADYLTVIDVPGILRVKTEGATTENDRDIINVMVKNYMRDRCTIILAVLPCTVDIWTQEILVFAKAADKTGENTLGILTKPDLVKGPSAESAVCQLVQGKRRPLTLGYHVVSGRGSDEDQTENCNTNDREDLFRESPWSSLPDDRLGIAALRHRLQNLLGQITDKSFADLQAQTRQRLAQTQERLTELGPQRYTEREQQQYLAAVAGKFQAIVRAALDADYSASDAFQDDALRLVTAVVHISERFNLRFQDHAHTYSFGVPSVSKESPPKPAVGSSLSKGQGRTSPTEHVLQRNENTIKSPENVETHEFPDLENIIVKDRAIPKPKLGILLWIFEMNQRSRDIELGISVPRLLSQAFHEQSVGWAAMTKQYLSDVILAVHKFILKALEGVCTDSGVRRKLISSIMSGLLDGYTKGMSHAIYLVDIERNKKPYTLSPHFNDILQKPHGIRMTGLIDKVQKYRITGGSKQLYFKVEDVRSTISKRSNSDKAVEDMYDILQAYYNVARERFVDNVYNQAVDHCLLSGPKSPLGLFCEQWVLQLDTERLSSIAGESIMIRQQRNKLEKTRQELEEALKILL</sequence>
<evidence type="ECO:0000259" key="5">
    <source>
        <dbReference type="PROSITE" id="PS51718"/>
    </source>
</evidence>
<dbReference type="InterPro" id="IPR030381">
    <property type="entry name" value="G_DYNAMIN_dom"/>
</dbReference>
<feature type="compositionally biased region" description="Polar residues" evidence="3">
    <location>
        <begin position="432"/>
        <end position="446"/>
    </location>
</feature>
<reference evidence="6" key="1">
    <citation type="journal article" date="2021" name="Nat. Commun.">
        <title>Genetic determinants of endophytism in the Arabidopsis root mycobiome.</title>
        <authorList>
            <person name="Mesny F."/>
            <person name="Miyauchi S."/>
            <person name="Thiergart T."/>
            <person name="Pickel B."/>
            <person name="Atanasova L."/>
            <person name="Karlsson M."/>
            <person name="Huettel B."/>
            <person name="Barry K.W."/>
            <person name="Haridas S."/>
            <person name="Chen C."/>
            <person name="Bauer D."/>
            <person name="Andreopoulos W."/>
            <person name="Pangilinan J."/>
            <person name="LaButti K."/>
            <person name="Riley R."/>
            <person name="Lipzen A."/>
            <person name="Clum A."/>
            <person name="Drula E."/>
            <person name="Henrissat B."/>
            <person name="Kohler A."/>
            <person name="Grigoriev I.V."/>
            <person name="Martin F.M."/>
            <person name="Hacquard S."/>
        </authorList>
    </citation>
    <scope>NUCLEOTIDE SEQUENCE</scope>
    <source>
        <strain evidence="6">MPI-CAGE-AT-0147</strain>
    </source>
</reference>
<keyword evidence="2" id="KW-0342">GTP-binding</keyword>
<dbReference type="CDD" id="cd08771">
    <property type="entry name" value="DLP_1"/>
    <property type="match status" value="1"/>
</dbReference>
<dbReference type="Proteomes" id="UP000738349">
    <property type="component" value="Unassembled WGS sequence"/>
</dbReference>
<feature type="region of interest" description="Disordered" evidence="3">
    <location>
        <begin position="417"/>
        <end position="446"/>
    </location>
</feature>
<evidence type="ECO:0000313" key="6">
    <source>
        <dbReference type="EMBL" id="KAH7146228.1"/>
    </source>
</evidence>
<dbReference type="PANTHER" id="PTHR11566">
    <property type="entry name" value="DYNAMIN"/>
    <property type="match status" value="1"/>
</dbReference>
<dbReference type="GO" id="GO:0006897">
    <property type="term" value="P:endocytosis"/>
    <property type="evidence" value="ECO:0007669"/>
    <property type="project" value="TreeGrafter"/>
</dbReference>
<dbReference type="GO" id="GO:0000266">
    <property type="term" value="P:mitochondrial fission"/>
    <property type="evidence" value="ECO:0007669"/>
    <property type="project" value="TreeGrafter"/>
</dbReference>
<dbReference type="InterPro" id="IPR027417">
    <property type="entry name" value="P-loop_NTPase"/>
</dbReference>
<evidence type="ECO:0000256" key="3">
    <source>
        <dbReference type="SAM" id="MobiDB-lite"/>
    </source>
</evidence>
<dbReference type="OrthoDB" id="415706at2759"/>
<keyword evidence="7" id="KW-1185">Reference proteome</keyword>
<feature type="domain" description="GED" evidence="4">
    <location>
        <begin position="647"/>
        <end position="734"/>
    </location>
</feature>
<dbReference type="Pfam" id="PF00350">
    <property type="entry name" value="Dynamin_N"/>
    <property type="match status" value="1"/>
</dbReference>
<dbReference type="GO" id="GO:0016559">
    <property type="term" value="P:peroxisome fission"/>
    <property type="evidence" value="ECO:0007669"/>
    <property type="project" value="TreeGrafter"/>
</dbReference>
<dbReference type="GO" id="GO:0003924">
    <property type="term" value="F:GTPase activity"/>
    <property type="evidence" value="ECO:0007669"/>
    <property type="project" value="InterPro"/>
</dbReference>
<name>A0A9P9ESL2_9HYPO</name>
<dbReference type="SUPFAM" id="SSF52540">
    <property type="entry name" value="P-loop containing nucleoside triphosphate hydrolases"/>
    <property type="match status" value="1"/>
</dbReference>
<dbReference type="GO" id="GO:0008017">
    <property type="term" value="F:microtubule binding"/>
    <property type="evidence" value="ECO:0007669"/>
    <property type="project" value="TreeGrafter"/>
</dbReference>
<dbReference type="InterPro" id="IPR000375">
    <property type="entry name" value="Dynamin_stalk"/>
</dbReference>
<dbReference type="PRINTS" id="PR00195">
    <property type="entry name" value="DYNAMIN"/>
</dbReference>
<dbReference type="Gene3D" id="3.40.50.300">
    <property type="entry name" value="P-loop containing nucleotide triphosphate hydrolases"/>
    <property type="match status" value="1"/>
</dbReference>
<dbReference type="PANTHER" id="PTHR11566:SF215">
    <property type="entry name" value="DYNAMIN GTPASE"/>
    <property type="match status" value="1"/>
</dbReference>
<evidence type="ECO:0000256" key="2">
    <source>
        <dbReference type="ARBA" id="ARBA00023134"/>
    </source>
</evidence>
<evidence type="ECO:0000256" key="1">
    <source>
        <dbReference type="ARBA" id="ARBA00022741"/>
    </source>
</evidence>
<dbReference type="PROSITE" id="PS51718">
    <property type="entry name" value="G_DYNAMIN_2"/>
    <property type="match status" value="1"/>
</dbReference>
<evidence type="ECO:0000259" key="4">
    <source>
        <dbReference type="PROSITE" id="PS51388"/>
    </source>
</evidence>
<feature type="domain" description="Dynamin-type G" evidence="5">
    <location>
        <begin position="33"/>
        <end position="325"/>
    </location>
</feature>
<dbReference type="InterPro" id="IPR020850">
    <property type="entry name" value="GED_dom"/>
</dbReference>
<organism evidence="6 7">
    <name type="scientific">Dactylonectria macrodidyma</name>
    <dbReference type="NCBI Taxonomy" id="307937"/>
    <lineage>
        <taxon>Eukaryota</taxon>
        <taxon>Fungi</taxon>
        <taxon>Dikarya</taxon>
        <taxon>Ascomycota</taxon>
        <taxon>Pezizomycotina</taxon>
        <taxon>Sordariomycetes</taxon>
        <taxon>Hypocreomycetidae</taxon>
        <taxon>Hypocreales</taxon>
        <taxon>Nectriaceae</taxon>
        <taxon>Dactylonectria</taxon>
    </lineage>
</organism>